<sequence length="482" mass="53485">MNHGTPRTVISKVASMLNVPNIKRVVSVFILRPNVNNPTSIDRDVAVFRRCPTMPTFANHWAGISGSIEEADGSPLEAALRELEEETNIVDVFADFFSRNDAEKHFDSLRGDNSRHESLQMRLCLKAGLHIDIPKKDSEGAFGELIIRVYPFALILPMQSLCVNLEMRGTEHDQMKFISIGDFFDLTPCVPGLQTAFHHATAGAYLQLPSDVRAWENDRVNGAAYLARKAVSLATALYPVCHSQTVDDAHNPPNILLSMAMLRPSMVPIVNAMREIDRRLRENTQFEDLIMIQAEILQSLDSEAERCVNLAVETIMNDYIVWQSTTLSSDFVIGTFSRSSTLKRILERLLQTLPHPSNAKSIKVVCSQSSPGNEGELMANDIPNATCVSDTTFHQLIKQGKINLVIIGADCILSNQMGIVNKIGTAALAHSCKSSIVPIKCFSDRWKVWDDIYAPPLEEIFEVVTQALLDSVVVPSDPLDDE</sequence>
<dbReference type="AlphaFoldDB" id="A0ABD3Q4I8"/>
<dbReference type="Proteomes" id="UP001516023">
    <property type="component" value="Unassembled WGS sequence"/>
</dbReference>
<proteinExistence type="inferred from homology"/>
<dbReference type="PANTHER" id="PTHR43475">
    <property type="entry name" value="METHYLTHIORIBOSE-1-PHOSPHATE ISOMERASE"/>
    <property type="match status" value="1"/>
</dbReference>
<dbReference type="PROSITE" id="PS51462">
    <property type="entry name" value="NUDIX"/>
    <property type="match status" value="1"/>
</dbReference>
<evidence type="ECO:0000313" key="4">
    <source>
        <dbReference type="EMBL" id="KAL3794899.1"/>
    </source>
</evidence>
<feature type="domain" description="Nudix hydrolase" evidence="3">
    <location>
        <begin position="21"/>
        <end position="200"/>
    </location>
</feature>
<accession>A0ABD3Q4I8</accession>
<dbReference type="PANTHER" id="PTHR43475:SF3">
    <property type="entry name" value="TRANSLATION INITIATION FACTOR EIF-2B SUBUNIT FAMILY PROTEIN (AFU_ORTHOLOGUE AFUA_2G14290)"/>
    <property type="match status" value="1"/>
</dbReference>
<keyword evidence="5" id="KW-1185">Reference proteome</keyword>
<dbReference type="InterPro" id="IPR015797">
    <property type="entry name" value="NUDIX_hydrolase-like_dom_sf"/>
</dbReference>
<gene>
    <name evidence="4" type="ORF">HJC23_004276</name>
</gene>
<comment type="caution">
    <text evidence="4">The sequence shown here is derived from an EMBL/GenBank/DDBJ whole genome shotgun (WGS) entry which is preliminary data.</text>
</comment>
<evidence type="ECO:0000313" key="5">
    <source>
        <dbReference type="Proteomes" id="UP001516023"/>
    </source>
</evidence>
<evidence type="ECO:0000256" key="1">
    <source>
        <dbReference type="ARBA" id="ARBA00007251"/>
    </source>
</evidence>
<protein>
    <recommendedName>
        <fullName evidence="3">Nudix hydrolase domain-containing protein</fullName>
    </recommendedName>
</protein>
<evidence type="ECO:0000259" key="3">
    <source>
        <dbReference type="PROSITE" id="PS51462"/>
    </source>
</evidence>
<dbReference type="SUPFAM" id="SSF55811">
    <property type="entry name" value="Nudix"/>
    <property type="match status" value="1"/>
</dbReference>
<dbReference type="InterPro" id="IPR000649">
    <property type="entry name" value="IF-2B-related"/>
</dbReference>
<comment type="similarity">
    <text evidence="1 2">Belongs to the eIF-2B alpha/beta/delta subunits family.</text>
</comment>
<dbReference type="InterPro" id="IPR037171">
    <property type="entry name" value="NagB/RpiA_transferase-like"/>
</dbReference>
<dbReference type="SUPFAM" id="SSF100950">
    <property type="entry name" value="NagB/RpiA/CoA transferase-like"/>
    <property type="match status" value="1"/>
</dbReference>
<dbReference type="Gene3D" id="3.90.79.10">
    <property type="entry name" value="Nucleoside Triphosphate Pyrophosphohydrolase"/>
    <property type="match status" value="1"/>
</dbReference>
<name>A0ABD3Q4I8_9STRA</name>
<dbReference type="Pfam" id="PF01008">
    <property type="entry name" value="IF-2B"/>
    <property type="match status" value="1"/>
</dbReference>
<dbReference type="EMBL" id="JABMIG020000076">
    <property type="protein sequence ID" value="KAL3794899.1"/>
    <property type="molecule type" value="Genomic_DNA"/>
</dbReference>
<evidence type="ECO:0000256" key="2">
    <source>
        <dbReference type="RuleBase" id="RU003814"/>
    </source>
</evidence>
<dbReference type="InterPro" id="IPR000086">
    <property type="entry name" value="NUDIX_hydrolase_dom"/>
</dbReference>
<dbReference type="InterPro" id="IPR042529">
    <property type="entry name" value="IF_2B-like_C"/>
</dbReference>
<dbReference type="Pfam" id="PF00293">
    <property type="entry name" value="NUDIX"/>
    <property type="match status" value="1"/>
</dbReference>
<dbReference type="Gene3D" id="3.40.50.10470">
    <property type="entry name" value="Translation initiation factor eif-2b, domain 2"/>
    <property type="match status" value="1"/>
</dbReference>
<organism evidence="4 5">
    <name type="scientific">Cyclotella cryptica</name>
    <dbReference type="NCBI Taxonomy" id="29204"/>
    <lineage>
        <taxon>Eukaryota</taxon>
        <taxon>Sar</taxon>
        <taxon>Stramenopiles</taxon>
        <taxon>Ochrophyta</taxon>
        <taxon>Bacillariophyta</taxon>
        <taxon>Coscinodiscophyceae</taxon>
        <taxon>Thalassiosirophycidae</taxon>
        <taxon>Stephanodiscales</taxon>
        <taxon>Stephanodiscaceae</taxon>
        <taxon>Cyclotella</taxon>
    </lineage>
</organism>
<reference evidence="4 5" key="1">
    <citation type="journal article" date="2020" name="G3 (Bethesda)">
        <title>Improved Reference Genome for Cyclotella cryptica CCMP332, a Model for Cell Wall Morphogenesis, Salinity Adaptation, and Lipid Production in Diatoms (Bacillariophyta).</title>
        <authorList>
            <person name="Roberts W.R."/>
            <person name="Downey K.M."/>
            <person name="Ruck E.C."/>
            <person name="Traller J.C."/>
            <person name="Alverson A.J."/>
        </authorList>
    </citation>
    <scope>NUCLEOTIDE SEQUENCE [LARGE SCALE GENOMIC DNA]</scope>
    <source>
        <strain evidence="4 5">CCMP332</strain>
    </source>
</reference>